<dbReference type="Pfam" id="PF01398">
    <property type="entry name" value="JAB"/>
    <property type="match status" value="1"/>
</dbReference>
<evidence type="ECO:0000313" key="4">
    <source>
        <dbReference type="Proteomes" id="UP000449547"/>
    </source>
</evidence>
<dbReference type="GO" id="GO:0008180">
    <property type="term" value="C:COP9 signalosome"/>
    <property type="evidence" value="ECO:0007669"/>
    <property type="project" value="TreeGrafter"/>
</dbReference>
<dbReference type="OMA" id="ISTHEMP"/>
<dbReference type="RefSeq" id="XP_034012993.1">
    <property type="nucleotide sequence ID" value="XM_034154934.1"/>
</dbReference>
<evidence type="ECO:0000313" key="3">
    <source>
        <dbReference type="EMBL" id="KAA8903787.1"/>
    </source>
</evidence>
<organism evidence="3 4">
    <name type="scientific">Diutina rugosa</name>
    <name type="common">Yeast</name>
    <name type="synonym">Candida rugosa</name>
    <dbReference type="NCBI Taxonomy" id="5481"/>
    <lineage>
        <taxon>Eukaryota</taxon>
        <taxon>Fungi</taxon>
        <taxon>Dikarya</taxon>
        <taxon>Ascomycota</taxon>
        <taxon>Saccharomycotina</taxon>
        <taxon>Pichiomycetes</taxon>
        <taxon>Debaryomycetaceae</taxon>
        <taxon>Diutina</taxon>
    </lineage>
</organism>
<sequence>MIYTVKLHAVVLYNIGDHITRDIPSSVGVMLGTVCDGTVEVHQSFEVPEAHGKLDEAFLHKRAAQFKTVLPQYSIVGIYFIGDSVNTDIVDQFSSYDQPLVVTTFTAVNKFTSYYQGNPIKTMVVASESERIATETIARFQDYSQSASGSVPEVSLTAHSANLAQSVASIYDQMVKILAWMSADEKDVAKRVRINNKIVYLSHKLAALKRAPAPDPTTSVCAAELALLTEELAVLLKLKASVAQNVLKASVAGGSDRLSEQSRQWVDQLGSF</sequence>
<evidence type="ECO:0000256" key="1">
    <source>
        <dbReference type="ARBA" id="ARBA00010893"/>
    </source>
</evidence>
<dbReference type="AlphaFoldDB" id="A0A642UR15"/>
<dbReference type="OrthoDB" id="1378at2759"/>
<keyword evidence="4" id="KW-1185">Reference proteome</keyword>
<dbReference type="GO" id="GO:0008237">
    <property type="term" value="F:metallopeptidase activity"/>
    <property type="evidence" value="ECO:0007669"/>
    <property type="project" value="InterPro"/>
</dbReference>
<evidence type="ECO:0000259" key="2">
    <source>
        <dbReference type="Pfam" id="PF01398"/>
    </source>
</evidence>
<proteinExistence type="inferred from homology"/>
<dbReference type="GeneID" id="54780950"/>
<gene>
    <name evidence="3" type="ORF">DIURU_002299</name>
</gene>
<accession>A0A642UR15</accession>
<name>A0A642UR15_DIURU</name>
<feature type="domain" description="JAB1/MPN/MOV34 metalloenzyme" evidence="2">
    <location>
        <begin position="3"/>
        <end position="79"/>
    </location>
</feature>
<comment type="caution">
    <text evidence="3">The sequence shown here is derived from an EMBL/GenBank/DDBJ whole genome shotgun (WGS) entry which is preliminary data.</text>
</comment>
<dbReference type="Gene3D" id="3.40.140.10">
    <property type="entry name" value="Cytidine Deaminase, domain 2"/>
    <property type="match status" value="1"/>
</dbReference>
<reference evidence="3 4" key="1">
    <citation type="submission" date="2019-07" db="EMBL/GenBank/DDBJ databases">
        <title>Genome assembly of two rare yeast pathogens: Diutina rugosa and Trichomonascus ciferrii.</title>
        <authorList>
            <person name="Mixao V."/>
            <person name="Saus E."/>
            <person name="Hansen A."/>
            <person name="Lass-Flor C."/>
            <person name="Gabaldon T."/>
        </authorList>
    </citation>
    <scope>NUCLEOTIDE SEQUENCE [LARGE SCALE GENOMIC DNA]</scope>
    <source>
        <strain evidence="3 4">CBS 613</strain>
    </source>
</reference>
<protein>
    <recommendedName>
        <fullName evidence="2">JAB1/MPN/MOV34 metalloenzyme domain-containing protein</fullName>
    </recommendedName>
</protein>
<dbReference type="PANTHER" id="PTHR10540">
    <property type="entry name" value="EUKARYOTIC TRANSLATION INITIATION FACTOR 3 SUBUNIT F-RELATED"/>
    <property type="match status" value="1"/>
</dbReference>
<dbReference type="InterPro" id="IPR000555">
    <property type="entry name" value="JAMM/MPN+_dom"/>
</dbReference>
<dbReference type="EMBL" id="SWFT01000066">
    <property type="protein sequence ID" value="KAA8903787.1"/>
    <property type="molecule type" value="Genomic_DNA"/>
</dbReference>
<dbReference type="VEuPathDB" id="FungiDB:DIURU_002299"/>
<comment type="similarity">
    <text evidence="1">Belongs to the peptidase M67A family. CSN6 subfamily.</text>
</comment>
<dbReference type="PANTHER" id="PTHR10540:SF8">
    <property type="entry name" value="COP9 SIGNALOSOME COMPLEX SUBUNIT 6"/>
    <property type="match status" value="1"/>
</dbReference>
<dbReference type="Proteomes" id="UP000449547">
    <property type="component" value="Unassembled WGS sequence"/>
</dbReference>